<dbReference type="AlphaFoldDB" id="A0A9D2PMG9"/>
<feature type="chain" id="PRO_5038845226" evidence="2">
    <location>
        <begin position="25"/>
        <end position="271"/>
    </location>
</feature>
<keyword evidence="2" id="KW-0732">Signal</keyword>
<dbReference type="EMBL" id="DWVZ01000021">
    <property type="protein sequence ID" value="HJC62342.1"/>
    <property type="molecule type" value="Genomic_DNA"/>
</dbReference>
<evidence type="ECO:0000256" key="1">
    <source>
        <dbReference type="SAM" id="Phobius"/>
    </source>
</evidence>
<evidence type="ECO:0000256" key="2">
    <source>
        <dbReference type="SAM" id="SignalP"/>
    </source>
</evidence>
<reference evidence="3" key="2">
    <citation type="submission" date="2021-04" db="EMBL/GenBank/DDBJ databases">
        <authorList>
            <person name="Gilroy R."/>
        </authorList>
    </citation>
    <scope>NUCLEOTIDE SEQUENCE</scope>
    <source>
        <strain evidence="3">ChiBcec2-3848</strain>
    </source>
</reference>
<evidence type="ECO:0000313" key="3">
    <source>
        <dbReference type="EMBL" id="HJC62342.1"/>
    </source>
</evidence>
<gene>
    <name evidence="3" type="ORF">H9753_01805</name>
</gene>
<feature type="signal peptide" evidence="2">
    <location>
        <begin position="1"/>
        <end position="24"/>
    </location>
</feature>
<keyword evidence="1" id="KW-0812">Transmembrane</keyword>
<reference evidence="3" key="1">
    <citation type="journal article" date="2021" name="PeerJ">
        <title>Extensive microbial diversity within the chicken gut microbiome revealed by metagenomics and culture.</title>
        <authorList>
            <person name="Gilroy R."/>
            <person name="Ravi A."/>
            <person name="Getino M."/>
            <person name="Pursley I."/>
            <person name="Horton D.L."/>
            <person name="Alikhan N.F."/>
            <person name="Baker D."/>
            <person name="Gharbi K."/>
            <person name="Hall N."/>
            <person name="Watson M."/>
            <person name="Adriaenssens E.M."/>
            <person name="Foster-Nyarko E."/>
            <person name="Jarju S."/>
            <person name="Secka A."/>
            <person name="Antonio M."/>
            <person name="Oren A."/>
            <person name="Chaudhuri R.R."/>
            <person name="La Ragione R."/>
            <person name="Hildebrand F."/>
            <person name="Pallen M.J."/>
        </authorList>
    </citation>
    <scope>NUCLEOTIDE SEQUENCE</scope>
    <source>
        <strain evidence="3">ChiBcec2-3848</strain>
    </source>
</reference>
<accession>A0A9D2PMG9</accession>
<proteinExistence type="predicted"/>
<keyword evidence="1" id="KW-1133">Transmembrane helix</keyword>
<comment type="caution">
    <text evidence="3">The sequence shown here is derived from an EMBL/GenBank/DDBJ whole genome shotgun (WGS) entry which is preliminary data.</text>
</comment>
<protein>
    <submittedName>
        <fullName evidence="3">Uncharacterized protein</fullName>
    </submittedName>
</protein>
<keyword evidence="1" id="KW-0472">Membrane</keyword>
<sequence>MKKKTLCLLLAGILGTGMAVPAQAEELTGSTAWKAEFDGEGVKSNFTSQQMAEEVSGILPGDSIQLHMQVENSSEVDTDWYLSSEIVKSLEESNGNAQGGAYGYRLWYEDPKGEETILFDSEAIGGDGAEDALKDATESLEEYLYLDTLAEGEGGEVFLLVSLDGETQGNSYQNTLAQLQLNFAVEESIPESVQGEDQVIETTERGEDQVIRRTERVPSSTAYETRQVKTGDPNQLLLLSAIALASGLVLLVLGMQALKKRKEDGKGELKP</sequence>
<evidence type="ECO:0000313" key="4">
    <source>
        <dbReference type="Proteomes" id="UP000823886"/>
    </source>
</evidence>
<name>A0A9D2PMG9_9FIRM</name>
<dbReference type="Proteomes" id="UP000823886">
    <property type="component" value="Unassembled WGS sequence"/>
</dbReference>
<organism evidence="3 4">
    <name type="scientific">Candidatus Blautia merdavium</name>
    <dbReference type="NCBI Taxonomy" id="2838494"/>
    <lineage>
        <taxon>Bacteria</taxon>
        <taxon>Bacillati</taxon>
        <taxon>Bacillota</taxon>
        <taxon>Clostridia</taxon>
        <taxon>Lachnospirales</taxon>
        <taxon>Lachnospiraceae</taxon>
        <taxon>Blautia</taxon>
    </lineage>
</organism>
<feature type="transmembrane region" description="Helical" evidence="1">
    <location>
        <begin position="236"/>
        <end position="258"/>
    </location>
</feature>